<gene>
    <name evidence="2" type="ORF">LCGC14_1116560</name>
</gene>
<dbReference type="InterPro" id="IPR003615">
    <property type="entry name" value="HNH_nuc"/>
</dbReference>
<dbReference type="AlphaFoldDB" id="A0A0F9MT35"/>
<dbReference type="GO" id="GO:0008270">
    <property type="term" value="F:zinc ion binding"/>
    <property type="evidence" value="ECO:0007669"/>
    <property type="project" value="InterPro"/>
</dbReference>
<dbReference type="InterPro" id="IPR052892">
    <property type="entry name" value="NA-targeting_endonuclease"/>
</dbReference>
<evidence type="ECO:0000259" key="1">
    <source>
        <dbReference type="SMART" id="SM00507"/>
    </source>
</evidence>
<dbReference type="SMART" id="SM00507">
    <property type="entry name" value="HNHc"/>
    <property type="match status" value="1"/>
</dbReference>
<dbReference type="GO" id="GO:0003676">
    <property type="term" value="F:nucleic acid binding"/>
    <property type="evidence" value="ECO:0007669"/>
    <property type="project" value="InterPro"/>
</dbReference>
<dbReference type="PANTHER" id="PTHR33877:SF2">
    <property type="entry name" value="OS07G0170200 PROTEIN"/>
    <property type="match status" value="1"/>
</dbReference>
<reference evidence="2" key="1">
    <citation type="journal article" date="2015" name="Nature">
        <title>Complex archaea that bridge the gap between prokaryotes and eukaryotes.</title>
        <authorList>
            <person name="Spang A."/>
            <person name="Saw J.H."/>
            <person name="Jorgensen S.L."/>
            <person name="Zaremba-Niedzwiedzka K."/>
            <person name="Martijn J."/>
            <person name="Lind A.E."/>
            <person name="van Eijk R."/>
            <person name="Schleper C."/>
            <person name="Guy L."/>
            <person name="Ettema T.J."/>
        </authorList>
    </citation>
    <scope>NUCLEOTIDE SEQUENCE</scope>
</reference>
<dbReference type="CDD" id="cd00085">
    <property type="entry name" value="HNHc"/>
    <property type="match status" value="1"/>
</dbReference>
<dbReference type="Gene3D" id="1.10.30.50">
    <property type="match status" value="1"/>
</dbReference>
<organism evidence="2">
    <name type="scientific">marine sediment metagenome</name>
    <dbReference type="NCBI Taxonomy" id="412755"/>
    <lineage>
        <taxon>unclassified sequences</taxon>
        <taxon>metagenomes</taxon>
        <taxon>ecological metagenomes</taxon>
    </lineage>
</organism>
<sequence length="143" mass="16390">MTTMSKQLYYALRWRVLERDNFTCRYCGRSAPEVALEVDHVISLSEDGPTSEENLVTSCYSCNRGRGVVLRARREGRIYTPTQKRVGKTEQVIKYLEEHGTGDATTMAGVLKLNRSTISRVLTTDDRIKWYGSDKHRVLYHLG</sequence>
<accession>A0A0F9MT35</accession>
<dbReference type="GO" id="GO:0004519">
    <property type="term" value="F:endonuclease activity"/>
    <property type="evidence" value="ECO:0007669"/>
    <property type="project" value="InterPro"/>
</dbReference>
<dbReference type="PANTHER" id="PTHR33877">
    <property type="entry name" value="SLL1193 PROTEIN"/>
    <property type="match status" value="1"/>
</dbReference>
<feature type="domain" description="HNH nuclease" evidence="1">
    <location>
        <begin position="11"/>
        <end position="64"/>
    </location>
</feature>
<proteinExistence type="predicted"/>
<evidence type="ECO:0000313" key="2">
    <source>
        <dbReference type="EMBL" id="KKN02547.1"/>
    </source>
</evidence>
<dbReference type="EMBL" id="LAZR01005137">
    <property type="protein sequence ID" value="KKN02547.1"/>
    <property type="molecule type" value="Genomic_DNA"/>
</dbReference>
<protein>
    <recommendedName>
        <fullName evidence="1">HNH nuclease domain-containing protein</fullName>
    </recommendedName>
</protein>
<dbReference type="InterPro" id="IPR002711">
    <property type="entry name" value="HNH"/>
</dbReference>
<comment type="caution">
    <text evidence="2">The sequence shown here is derived from an EMBL/GenBank/DDBJ whole genome shotgun (WGS) entry which is preliminary data.</text>
</comment>
<name>A0A0F9MT35_9ZZZZ</name>
<dbReference type="Pfam" id="PF01844">
    <property type="entry name" value="HNH"/>
    <property type="match status" value="1"/>
</dbReference>